<dbReference type="OrthoDB" id="1629906at2"/>
<feature type="chain" id="PRO_5010296243" evidence="1">
    <location>
        <begin position="26"/>
        <end position="509"/>
    </location>
</feature>
<dbReference type="AlphaFoldDB" id="A0A1H0PKZ2"/>
<evidence type="ECO:0000313" key="3">
    <source>
        <dbReference type="Proteomes" id="UP000182412"/>
    </source>
</evidence>
<dbReference type="GO" id="GO:1990351">
    <property type="term" value="C:transporter complex"/>
    <property type="evidence" value="ECO:0007669"/>
    <property type="project" value="TreeGrafter"/>
</dbReference>
<evidence type="ECO:0000256" key="1">
    <source>
        <dbReference type="SAM" id="SignalP"/>
    </source>
</evidence>
<dbReference type="Proteomes" id="UP000182412">
    <property type="component" value="Unassembled WGS sequence"/>
</dbReference>
<dbReference type="GO" id="GO:0009279">
    <property type="term" value="C:cell outer membrane"/>
    <property type="evidence" value="ECO:0007669"/>
    <property type="project" value="TreeGrafter"/>
</dbReference>
<feature type="signal peptide" evidence="1">
    <location>
        <begin position="1"/>
        <end position="25"/>
    </location>
</feature>
<gene>
    <name evidence="2" type="ORF">SAMN05216366_10588</name>
</gene>
<dbReference type="RefSeq" id="WP_074571592.1">
    <property type="nucleotide sequence ID" value="NZ_FNJQ01000005.1"/>
</dbReference>
<proteinExistence type="predicted"/>
<reference evidence="2 3" key="1">
    <citation type="submission" date="2016-10" db="EMBL/GenBank/DDBJ databases">
        <authorList>
            <person name="de Groot N.N."/>
        </authorList>
    </citation>
    <scope>NUCLEOTIDE SEQUENCE [LARGE SCALE GENOMIC DNA]</scope>
    <source>
        <strain evidence="2 3">S137</strain>
    </source>
</reference>
<dbReference type="EMBL" id="FNJQ01000005">
    <property type="protein sequence ID" value="SDP05762.1"/>
    <property type="molecule type" value="Genomic_DNA"/>
</dbReference>
<organism evidence="2 3">
    <name type="scientific">Selenomonas ruminantium</name>
    <dbReference type="NCBI Taxonomy" id="971"/>
    <lineage>
        <taxon>Bacteria</taxon>
        <taxon>Bacillati</taxon>
        <taxon>Bacillota</taxon>
        <taxon>Negativicutes</taxon>
        <taxon>Selenomonadales</taxon>
        <taxon>Selenomonadaceae</taxon>
        <taxon>Selenomonas</taxon>
    </lineage>
</organism>
<dbReference type="PANTHER" id="PTHR30189">
    <property type="entry name" value="LPS-ASSEMBLY PROTEIN"/>
    <property type="match status" value="1"/>
</dbReference>
<sequence length="509" mass="58928">MNKQKLAGLVTAALMLPFMSGMASAEYHADSDTGIDALDYIEEQHRTERENRLTAEQQKLLDDAKAMERNLRHPVDPKKAAPVAFEGEELTYDERDGSFVAKGKVDILQMDAHRFQGEEVTGNTKSQDVNIPDKAHILQMTPGQVRVTLDGYKAHYNYGAKTGSLEDVKGKAGAHYITGKRFEFYPDRIVVYDGTESKCGAKRPDYHLSAKKIVYYPNQKLVMENVKFHLRGRVILTKKHYETGVGAGASKKHVFPRVGYNNDDGAYIRWDLTFPLRKNLDANTNIFINTKDGWRSNYDLTWQNAGMKTGVRYGYFEDSDNEWIKKEPSAFWNYGDHIGKTHFTYGLNTEYGRWYGNGVHSNHGEYGVSLGYDPIRFHRYTLYLKTGYSITRESYNDSRVSGISGDAVLTKDFNERWAAYAGYHYSKKNRNNTLFDYDTDDYSKKLEGGFSYRIDDINRIAVGTKYDLDHSKWKNIDYYWYHDLHCSQVILRYKSRENKWNIRWQFTPW</sequence>
<dbReference type="InterPro" id="IPR050218">
    <property type="entry name" value="LptD"/>
</dbReference>
<protein>
    <submittedName>
        <fullName evidence="2">LPS-assembly protein</fullName>
    </submittedName>
</protein>
<dbReference type="PANTHER" id="PTHR30189:SF1">
    <property type="entry name" value="LPS-ASSEMBLY PROTEIN LPTD"/>
    <property type="match status" value="1"/>
</dbReference>
<evidence type="ECO:0000313" key="2">
    <source>
        <dbReference type="EMBL" id="SDP05762.1"/>
    </source>
</evidence>
<name>A0A1H0PKZ2_SELRU</name>
<keyword evidence="1" id="KW-0732">Signal</keyword>
<accession>A0A1H0PKZ2</accession>